<protein>
    <submittedName>
        <fullName evidence="1">Uncharacterized protein</fullName>
    </submittedName>
</protein>
<keyword evidence="2" id="KW-1185">Reference proteome</keyword>
<evidence type="ECO:0000313" key="1">
    <source>
        <dbReference type="EMBL" id="GAA3537950.1"/>
    </source>
</evidence>
<sequence>MDIVVRGGSGAGRASAAGAAISPAPTIPAVTAATQVCLLVLNPRKCMGTSTVTATARRKLDPFDRQANTYDRIGTNFVLGVDKRGNSRYRLSGSSP</sequence>
<organism evidence="1 2">
    <name type="scientific">Streptomyces osmaniensis</name>
    <dbReference type="NCBI Taxonomy" id="593134"/>
    <lineage>
        <taxon>Bacteria</taxon>
        <taxon>Bacillati</taxon>
        <taxon>Actinomycetota</taxon>
        <taxon>Actinomycetes</taxon>
        <taxon>Kitasatosporales</taxon>
        <taxon>Streptomycetaceae</taxon>
        <taxon>Streptomyces</taxon>
    </lineage>
</organism>
<reference evidence="2" key="1">
    <citation type="journal article" date="2019" name="Int. J. Syst. Evol. Microbiol.">
        <title>The Global Catalogue of Microorganisms (GCM) 10K type strain sequencing project: providing services to taxonomists for standard genome sequencing and annotation.</title>
        <authorList>
            <consortium name="The Broad Institute Genomics Platform"/>
            <consortium name="The Broad Institute Genome Sequencing Center for Infectious Disease"/>
            <person name="Wu L."/>
            <person name="Ma J."/>
        </authorList>
    </citation>
    <scope>NUCLEOTIDE SEQUENCE [LARGE SCALE GENOMIC DNA]</scope>
    <source>
        <strain evidence="2">JCM 17656</strain>
    </source>
</reference>
<accession>A0ABP6VLT7</accession>
<dbReference type="Proteomes" id="UP001500707">
    <property type="component" value="Unassembled WGS sequence"/>
</dbReference>
<evidence type="ECO:0000313" key="2">
    <source>
        <dbReference type="Proteomes" id="UP001500707"/>
    </source>
</evidence>
<name>A0ABP6VLT7_9ACTN</name>
<dbReference type="EMBL" id="BAABCE010000003">
    <property type="protein sequence ID" value="GAA3537950.1"/>
    <property type="molecule type" value="Genomic_DNA"/>
</dbReference>
<proteinExistence type="predicted"/>
<comment type="caution">
    <text evidence="1">The sequence shown here is derived from an EMBL/GenBank/DDBJ whole genome shotgun (WGS) entry which is preliminary data.</text>
</comment>
<gene>
    <name evidence="1" type="ORF">GCM10022295_20200</name>
</gene>